<dbReference type="Proteomes" id="UP001196413">
    <property type="component" value="Unassembled WGS sequence"/>
</dbReference>
<feature type="non-terminal residue" evidence="1">
    <location>
        <position position="1"/>
    </location>
</feature>
<protein>
    <submittedName>
        <fullName evidence="1">Uncharacterized protein</fullName>
    </submittedName>
</protein>
<dbReference type="InterPro" id="IPR029035">
    <property type="entry name" value="DHS-like_NAD/FAD-binding_dom"/>
</dbReference>
<name>A0AAD5WH79_PARTN</name>
<proteinExistence type="predicted"/>
<dbReference type="EMBL" id="JAHQIW010006727">
    <property type="protein sequence ID" value="KAJ1370087.1"/>
    <property type="molecule type" value="Genomic_DNA"/>
</dbReference>
<gene>
    <name evidence="1" type="ORF">KIN20_031736</name>
</gene>
<sequence>MRENDSGREISWRGQGTLKQSATLLIFTIASWERSEKFVWLITQNVDGLHT</sequence>
<organism evidence="1 2">
    <name type="scientific">Parelaphostrongylus tenuis</name>
    <name type="common">Meningeal worm</name>
    <dbReference type="NCBI Taxonomy" id="148309"/>
    <lineage>
        <taxon>Eukaryota</taxon>
        <taxon>Metazoa</taxon>
        <taxon>Ecdysozoa</taxon>
        <taxon>Nematoda</taxon>
        <taxon>Chromadorea</taxon>
        <taxon>Rhabditida</taxon>
        <taxon>Rhabditina</taxon>
        <taxon>Rhabditomorpha</taxon>
        <taxon>Strongyloidea</taxon>
        <taxon>Metastrongylidae</taxon>
        <taxon>Parelaphostrongylus</taxon>
    </lineage>
</organism>
<accession>A0AAD5WH79</accession>
<evidence type="ECO:0000313" key="2">
    <source>
        <dbReference type="Proteomes" id="UP001196413"/>
    </source>
</evidence>
<reference evidence="1" key="1">
    <citation type="submission" date="2021-06" db="EMBL/GenBank/DDBJ databases">
        <title>Parelaphostrongylus tenuis whole genome reference sequence.</title>
        <authorList>
            <person name="Garwood T.J."/>
            <person name="Larsen P.A."/>
            <person name="Fountain-Jones N.M."/>
            <person name="Garbe J.R."/>
            <person name="Macchietto M.G."/>
            <person name="Kania S.A."/>
            <person name="Gerhold R.W."/>
            <person name="Richards J.E."/>
            <person name="Wolf T.M."/>
        </authorList>
    </citation>
    <scope>NUCLEOTIDE SEQUENCE</scope>
    <source>
        <strain evidence="1">MNPRO001-30</strain>
        <tissue evidence="1">Meninges</tissue>
    </source>
</reference>
<dbReference type="AlphaFoldDB" id="A0AAD5WH79"/>
<keyword evidence="2" id="KW-1185">Reference proteome</keyword>
<dbReference type="SUPFAM" id="SSF52467">
    <property type="entry name" value="DHS-like NAD/FAD-binding domain"/>
    <property type="match status" value="1"/>
</dbReference>
<comment type="caution">
    <text evidence="1">The sequence shown here is derived from an EMBL/GenBank/DDBJ whole genome shotgun (WGS) entry which is preliminary data.</text>
</comment>
<evidence type="ECO:0000313" key="1">
    <source>
        <dbReference type="EMBL" id="KAJ1370087.1"/>
    </source>
</evidence>